<dbReference type="InterPro" id="IPR050706">
    <property type="entry name" value="Cyclic-di-GMP_PDE-like"/>
</dbReference>
<dbReference type="PANTHER" id="PTHR33121">
    <property type="entry name" value="CYCLIC DI-GMP PHOSPHODIESTERASE PDEF"/>
    <property type="match status" value="1"/>
</dbReference>
<dbReference type="Pfam" id="PF00563">
    <property type="entry name" value="EAL"/>
    <property type="match status" value="1"/>
</dbReference>
<evidence type="ECO:0000259" key="1">
    <source>
        <dbReference type="PROSITE" id="PS50883"/>
    </source>
</evidence>
<feature type="domain" description="EAL" evidence="1">
    <location>
        <begin position="28"/>
        <end position="280"/>
    </location>
</feature>
<dbReference type="SUPFAM" id="SSF141868">
    <property type="entry name" value="EAL domain-like"/>
    <property type="match status" value="1"/>
</dbReference>
<evidence type="ECO:0000313" key="2">
    <source>
        <dbReference type="EMBL" id="HGV55249.1"/>
    </source>
</evidence>
<proteinExistence type="predicted"/>
<dbReference type="InterPro" id="IPR001633">
    <property type="entry name" value="EAL_dom"/>
</dbReference>
<dbReference type="AlphaFoldDB" id="A0A832GNZ8"/>
<dbReference type="Gene3D" id="3.20.20.450">
    <property type="entry name" value="EAL domain"/>
    <property type="match status" value="1"/>
</dbReference>
<dbReference type="CDD" id="cd01948">
    <property type="entry name" value="EAL"/>
    <property type="match status" value="1"/>
</dbReference>
<reference evidence="2" key="1">
    <citation type="journal article" date="2020" name="mSystems">
        <title>Genome- and Community-Level Interaction Insights into Carbon Utilization and Element Cycling Functions of Hydrothermarchaeota in Hydrothermal Sediment.</title>
        <authorList>
            <person name="Zhou Z."/>
            <person name="Liu Y."/>
            <person name="Xu W."/>
            <person name="Pan J."/>
            <person name="Luo Z.H."/>
            <person name="Li M."/>
        </authorList>
    </citation>
    <scope>NUCLEOTIDE SEQUENCE [LARGE SCALE GENOMIC DNA]</scope>
    <source>
        <strain evidence="2">SpSt-605</strain>
    </source>
</reference>
<comment type="caution">
    <text evidence="2">The sequence shown here is derived from an EMBL/GenBank/DDBJ whole genome shotgun (WGS) entry which is preliminary data.</text>
</comment>
<protein>
    <submittedName>
        <fullName evidence="2">EAL domain-containing protein</fullName>
    </submittedName>
</protein>
<name>A0A832GNZ8_9BACT</name>
<dbReference type="PANTHER" id="PTHR33121:SF76">
    <property type="entry name" value="SIGNALING PROTEIN"/>
    <property type="match status" value="1"/>
</dbReference>
<sequence>MRERAFFEDIFAERGFMGSLHGKLDVFLKDLNREIFHVMPEEFLEIDTYFQPIVELPSFRVIGYEALSRSISGRSILELLSCAKAKGLLSEFDLYCRIRAIIKAWKLGLSPEELLFLNVHPGVLEHRGHTQGVILKLLELLDIPSNQIVLEITEFERPQDIEGYLRTVFYYINQGFQVSLDDFGTGCVGYRTFLEIEPHFVKLDSYFVRAFSEGDYLSQKLLYHMVELCREVVSKVIAEGIEEERMLKPLRDLEIRLFQGYYFGKPSSSLKGGGEASHERHSNHEFSDITSSLIFLP</sequence>
<dbReference type="SMART" id="SM00052">
    <property type="entry name" value="EAL"/>
    <property type="match status" value="1"/>
</dbReference>
<dbReference type="InterPro" id="IPR035919">
    <property type="entry name" value="EAL_sf"/>
</dbReference>
<dbReference type="GO" id="GO:0071111">
    <property type="term" value="F:cyclic-guanylate-specific phosphodiesterase activity"/>
    <property type="evidence" value="ECO:0007669"/>
    <property type="project" value="InterPro"/>
</dbReference>
<dbReference type="EMBL" id="DSZU01000069">
    <property type="protein sequence ID" value="HGV55249.1"/>
    <property type="molecule type" value="Genomic_DNA"/>
</dbReference>
<organism evidence="2">
    <name type="scientific">Caldimicrobium thiodismutans</name>
    <dbReference type="NCBI Taxonomy" id="1653476"/>
    <lineage>
        <taxon>Bacteria</taxon>
        <taxon>Pseudomonadati</taxon>
        <taxon>Thermodesulfobacteriota</taxon>
        <taxon>Thermodesulfobacteria</taxon>
        <taxon>Thermodesulfobacteriales</taxon>
        <taxon>Thermodesulfobacteriaceae</taxon>
        <taxon>Caldimicrobium</taxon>
    </lineage>
</organism>
<accession>A0A832GNZ8</accession>
<gene>
    <name evidence="2" type="ORF">ENT73_04085</name>
</gene>
<dbReference type="PROSITE" id="PS50883">
    <property type="entry name" value="EAL"/>
    <property type="match status" value="1"/>
</dbReference>